<keyword evidence="3" id="KW-0732">Signal</keyword>
<dbReference type="InterPro" id="IPR039329">
    <property type="entry name" value="SIAE"/>
</dbReference>
<keyword evidence="2" id="KW-0326">Glycosidase</keyword>
<dbReference type="STRING" id="681398.PJIAN_3737"/>
<dbReference type="OrthoDB" id="9816001at2"/>
<keyword evidence="1" id="KW-0378">Hydrolase</keyword>
<dbReference type="AlphaFoldDB" id="A0A171A929"/>
<evidence type="ECO:0000259" key="5">
    <source>
        <dbReference type="Pfam" id="PF13364"/>
    </source>
</evidence>
<feature type="signal peptide" evidence="3">
    <location>
        <begin position="1"/>
        <end position="19"/>
    </location>
</feature>
<dbReference type="Gene3D" id="2.60.40.10">
    <property type="entry name" value="Immunoglobulins"/>
    <property type="match status" value="1"/>
</dbReference>
<keyword evidence="7" id="KW-1185">Reference proteome</keyword>
<reference evidence="7" key="2">
    <citation type="journal article" date="2017" name="Genome Announc.">
        <title>Draft genome sequence of Paludibacter jiangxiensis NM7(T), a propionate-producing fermentative bacterium.</title>
        <authorList>
            <person name="Qiu Y.-L."/>
            <person name="Tourlousse D.M."/>
            <person name="Matsuura N."/>
            <person name="Ohashi A."/>
            <person name="Sekiguchi Y."/>
        </authorList>
    </citation>
    <scope>NUCLEOTIDE SEQUENCE [LARGE SCALE GENOMIC DNA]</scope>
    <source>
        <strain evidence="7">NM7</strain>
    </source>
</reference>
<dbReference type="PANTHER" id="PTHR22901">
    <property type="entry name" value="SIALATE O-ACETYLESTERASE"/>
    <property type="match status" value="1"/>
</dbReference>
<dbReference type="RefSeq" id="WP_068704530.1">
    <property type="nucleotide sequence ID" value="NZ_BDCR01000003.1"/>
</dbReference>
<dbReference type="EMBL" id="BDCR01000003">
    <property type="protein sequence ID" value="GAT63408.1"/>
    <property type="molecule type" value="Genomic_DNA"/>
</dbReference>
<dbReference type="Pfam" id="PF03629">
    <property type="entry name" value="SASA"/>
    <property type="match status" value="1"/>
</dbReference>
<dbReference type="GO" id="GO:0001681">
    <property type="term" value="F:sialate O-acetylesterase activity"/>
    <property type="evidence" value="ECO:0007669"/>
    <property type="project" value="InterPro"/>
</dbReference>
<dbReference type="GO" id="GO:0005975">
    <property type="term" value="P:carbohydrate metabolic process"/>
    <property type="evidence" value="ECO:0007669"/>
    <property type="project" value="InterPro"/>
</dbReference>
<feature type="domain" description="Sialate O-acetylesterase" evidence="4">
    <location>
        <begin position="420"/>
        <end position="529"/>
    </location>
</feature>
<evidence type="ECO:0000259" key="4">
    <source>
        <dbReference type="Pfam" id="PF03629"/>
    </source>
</evidence>
<dbReference type="Pfam" id="PF13364">
    <property type="entry name" value="BetaGal_ABD2"/>
    <property type="match status" value="1"/>
</dbReference>
<gene>
    <name evidence="6" type="ORF">PJIAN_3737</name>
</gene>
<dbReference type="PANTHER" id="PTHR22901:SF0">
    <property type="entry name" value="SIALATE O-ACETYLESTERASE"/>
    <property type="match status" value="1"/>
</dbReference>
<evidence type="ECO:0000313" key="6">
    <source>
        <dbReference type="EMBL" id="GAT63408.1"/>
    </source>
</evidence>
<dbReference type="InterPro" id="IPR036514">
    <property type="entry name" value="SGNH_hydro_sf"/>
</dbReference>
<dbReference type="GO" id="GO:0004553">
    <property type="term" value="F:hydrolase activity, hydrolyzing O-glycosyl compounds"/>
    <property type="evidence" value="ECO:0007669"/>
    <property type="project" value="InterPro"/>
</dbReference>
<evidence type="ECO:0000313" key="7">
    <source>
        <dbReference type="Proteomes" id="UP000076586"/>
    </source>
</evidence>
<dbReference type="Gene3D" id="2.60.120.260">
    <property type="entry name" value="Galactose-binding domain-like"/>
    <property type="match status" value="1"/>
</dbReference>
<accession>A0A171A929</accession>
<protein>
    <submittedName>
        <fullName evidence="6">Sialate O-acetylesterase</fullName>
    </submittedName>
</protein>
<evidence type="ECO:0000256" key="3">
    <source>
        <dbReference type="SAM" id="SignalP"/>
    </source>
</evidence>
<name>A0A171A929_9BACT</name>
<dbReference type="SUPFAM" id="SSF49785">
    <property type="entry name" value="Galactose-binding domain-like"/>
    <property type="match status" value="1"/>
</dbReference>
<feature type="chain" id="PRO_5007905192" evidence="3">
    <location>
        <begin position="20"/>
        <end position="644"/>
    </location>
</feature>
<feature type="domain" description="Beta-galactosidase jelly roll" evidence="5">
    <location>
        <begin position="253"/>
        <end position="357"/>
    </location>
</feature>
<organism evidence="6 7">
    <name type="scientific">Paludibacter jiangxiensis</name>
    <dbReference type="NCBI Taxonomy" id="681398"/>
    <lineage>
        <taxon>Bacteria</taxon>
        <taxon>Pseudomonadati</taxon>
        <taxon>Bacteroidota</taxon>
        <taxon>Bacteroidia</taxon>
        <taxon>Bacteroidales</taxon>
        <taxon>Paludibacteraceae</taxon>
        <taxon>Paludibacter</taxon>
    </lineage>
</organism>
<dbReference type="InterPro" id="IPR025300">
    <property type="entry name" value="BetaGal_jelly_roll_dom"/>
</dbReference>
<dbReference type="Gene3D" id="3.40.50.1110">
    <property type="entry name" value="SGNH hydrolase"/>
    <property type="match status" value="1"/>
</dbReference>
<dbReference type="SUPFAM" id="SSF52266">
    <property type="entry name" value="SGNH hydrolase"/>
    <property type="match status" value="1"/>
</dbReference>
<dbReference type="InterPro" id="IPR008979">
    <property type="entry name" value="Galactose-bd-like_sf"/>
</dbReference>
<evidence type="ECO:0000256" key="2">
    <source>
        <dbReference type="ARBA" id="ARBA00023295"/>
    </source>
</evidence>
<comment type="caution">
    <text evidence="6">The sequence shown here is derived from an EMBL/GenBank/DDBJ whole genome shotgun (WGS) entry which is preliminary data.</text>
</comment>
<dbReference type="InterPro" id="IPR013783">
    <property type="entry name" value="Ig-like_fold"/>
</dbReference>
<evidence type="ECO:0000256" key="1">
    <source>
        <dbReference type="ARBA" id="ARBA00022801"/>
    </source>
</evidence>
<proteinExistence type="predicted"/>
<dbReference type="Proteomes" id="UP000076586">
    <property type="component" value="Unassembled WGS sequence"/>
</dbReference>
<dbReference type="InterPro" id="IPR005181">
    <property type="entry name" value="SASA"/>
</dbReference>
<reference evidence="7" key="1">
    <citation type="submission" date="2016-04" db="EMBL/GenBank/DDBJ databases">
        <title>Draft genome sequence of Paludibacter jiangxiensis strain NM7.</title>
        <authorList>
            <person name="Qiu Y."/>
            <person name="Matsuura N."/>
            <person name="Ohashi A."/>
            <person name="Tourlousse M.D."/>
            <person name="Sekiguchi Y."/>
        </authorList>
    </citation>
    <scope>NUCLEOTIDE SEQUENCE [LARGE SCALE GENOMIC DNA]</scope>
    <source>
        <strain evidence="7">NM7</strain>
    </source>
</reference>
<sequence>MKFKLLILSVLLASVSAFGEVKLPKLISDGMVLQRNAKVKIWGWASGGEKVTVQFIGATYQTTANALGEWSIMLSDLKAGGPYTMQIDGNNSITVKDIAVGDVWVCSGQSNMGLSMGALASVYPDDIAKSENSFIRQFYVPSGYRFDGRDVDYKSGQWKSASPQNLRMFTAAGYYFALNLYRIYKVPIGLINASLGGSSAEAWISEEAIKSFPKYYEDALRFKDPGWMKRINKQDNERVVNWNHALRQNDAGYKSEPAWTDPKLNTSDWSVMHVPGYWPESQFGAENGVFWFRREVEVPASMAGKAANIRLGRIVDADSVFINGRFIGGIGSQYSERNYKIPEGVLHEGSNTIVVRIINYIRHGGFVPGKKYELTTGGQTINLEGDWKYKAGFVADPLEERLFTGKIPTALFNSMLAPMLNYRIKGVLWYQGESNTSKAFEHFSLFKTLISDWRNQWQQGDFPFIYAQLPNFVEVNIESTKYDWAYLRETQLKTLSAVPNTGMAVSIDIGEWNDIHPVNKKDLGARLALAARKVAYGENKIVYLGPIYRTLKIAGNQVILSFTNTGSGMVARNGKTLNCFEVCGKDGNYLPAEAHIVGNSVIVSSSKVSQPVAVRYAWSNNPEGANLYNKEGLPASPFRTSELY</sequence>